<feature type="domain" description="Pyridoxamine 5'-phosphate oxidase N-terminal" evidence="8">
    <location>
        <begin position="38"/>
        <end position="159"/>
    </location>
</feature>
<dbReference type="RefSeq" id="WP_147714093.1">
    <property type="nucleotide sequence ID" value="NZ_VKAD01000001.1"/>
</dbReference>
<feature type="binding site" evidence="6">
    <location>
        <begin position="7"/>
        <end position="10"/>
    </location>
    <ligand>
        <name>substrate</name>
    </ligand>
</feature>
<keyword evidence="11" id="KW-1185">Reference proteome</keyword>
<keyword evidence="4 5" id="KW-0560">Oxidoreductase</keyword>
<dbReference type="Pfam" id="PF01243">
    <property type="entry name" value="PNPOx_N"/>
    <property type="match status" value="1"/>
</dbReference>
<dbReference type="InterPro" id="IPR011576">
    <property type="entry name" value="Pyridox_Oxase_N"/>
</dbReference>
<dbReference type="PANTHER" id="PTHR10851:SF0">
    <property type="entry name" value="PYRIDOXINE-5'-PHOSPHATE OXIDASE"/>
    <property type="match status" value="1"/>
</dbReference>
<dbReference type="NCBIfam" id="TIGR00558">
    <property type="entry name" value="pdxH"/>
    <property type="match status" value="1"/>
</dbReference>
<feature type="binding site" evidence="5 6">
    <location>
        <position position="131"/>
    </location>
    <ligand>
        <name>substrate</name>
    </ligand>
</feature>
<dbReference type="UniPathway" id="UPA01068">
    <property type="reaction ID" value="UER00304"/>
</dbReference>
<feature type="binding site" evidence="5 6">
    <location>
        <position position="127"/>
    </location>
    <ligand>
        <name>substrate</name>
    </ligand>
</feature>
<keyword evidence="2 5" id="KW-0285">Flavoprotein</keyword>
<dbReference type="InterPro" id="IPR000659">
    <property type="entry name" value="Pyridox_Oxase"/>
</dbReference>
<dbReference type="PIRSF" id="PIRSF000190">
    <property type="entry name" value="Pyd_amn-ph_oxd"/>
    <property type="match status" value="1"/>
</dbReference>
<dbReference type="OrthoDB" id="9780392at2"/>
<comment type="pathway">
    <text evidence="5">Cofactor metabolism; pyridoxal 5'-phosphate salvage; pyridoxal 5'-phosphate from pyridoxamine 5'-phosphate: step 1/1.</text>
</comment>
<comment type="caution">
    <text evidence="5">Lacks conserved residue(s) required for the propagation of feature annotation.</text>
</comment>
<evidence type="ECO:0000256" key="1">
    <source>
        <dbReference type="ARBA" id="ARBA00007301"/>
    </source>
</evidence>
<dbReference type="Pfam" id="PF10590">
    <property type="entry name" value="PNP_phzG_C"/>
    <property type="match status" value="1"/>
</dbReference>
<protein>
    <recommendedName>
        <fullName evidence="5">Pyridoxine/pyridoxamine 5'-phosphate oxidase</fullName>
        <ecNumber evidence="5">1.4.3.5</ecNumber>
    </recommendedName>
    <alternativeName>
        <fullName evidence="5">PNP/PMP oxidase</fullName>
        <shortName evidence="5">PNPOx</shortName>
    </alternativeName>
    <alternativeName>
        <fullName evidence="5">Pyridoxal 5'-phosphate synthase</fullName>
    </alternativeName>
</protein>
<comment type="pathway">
    <text evidence="5">Cofactor metabolism; pyridoxal 5'-phosphate salvage; pyridoxal 5'-phosphate from pyridoxine 5'-phosphate: step 1/1.</text>
</comment>
<feature type="binding site" evidence="5 7">
    <location>
        <position position="105"/>
    </location>
    <ligand>
        <name>FMN</name>
        <dbReference type="ChEBI" id="CHEBI:58210"/>
    </ligand>
</feature>
<sequence>MKLEDIRRDYTLAGLSREQMADDPMTQFEDWFKQALAAELTADPTAMSLATVDADGQPSQRIVLLKNYDDQGFVFYTNLQSHKAQDIAGNNKVSLHFAWTPLERQIIVYGEAEKLSVAEATRYFLSRPRESQIAAWTSQQSQKVGSRKLLEQAFEQMKHKFQQGDIPLPSFWGGYRVRPTKVEFWQGRGSRLHDRLMYSQAAEGWQLDRLQP</sequence>
<reference evidence="10 11" key="1">
    <citation type="submission" date="2019-07" db="EMBL/GenBank/DDBJ databases">
        <title>Reinekea sp. strain SSH23 genome sequencing and assembly.</title>
        <authorList>
            <person name="Kim I."/>
        </authorList>
    </citation>
    <scope>NUCLEOTIDE SEQUENCE [LARGE SCALE GENOMIC DNA]</scope>
    <source>
        <strain evidence="10 11">SSH23</strain>
    </source>
</reference>
<organism evidence="10 11">
    <name type="scientific">Reinekea thalattae</name>
    <dbReference type="NCBI Taxonomy" id="2593301"/>
    <lineage>
        <taxon>Bacteria</taxon>
        <taxon>Pseudomonadati</taxon>
        <taxon>Pseudomonadota</taxon>
        <taxon>Gammaproteobacteria</taxon>
        <taxon>Oceanospirillales</taxon>
        <taxon>Saccharospirillaceae</taxon>
        <taxon>Reinekea</taxon>
    </lineage>
</organism>
<feature type="binding site" evidence="5 7">
    <location>
        <position position="83"/>
    </location>
    <ligand>
        <name>FMN</name>
        <dbReference type="ChEBI" id="CHEBI:58210"/>
    </ligand>
</feature>
<evidence type="ECO:0000256" key="5">
    <source>
        <dbReference type="HAMAP-Rule" id="MF_01629"/>
    </source>
</evidence>
<proteinExistence type="inferred from homology"/>
<dbReference type="GO" id="GO:0010181">
    <property type="term" value="F:FMN binding"/>
    <property type="evidence" value="ECO:0007669"/>
    <property type="project" value="UniProtKB-UniRule"/>
</dbReference>
<comment type="subunit">
    <text evidence="5">Homodimer.</text>
</comment>
<comment type="similarity">
    <text evidence="1 5">Belongs to the pyridoxamine 5'-phosphate oxidase family.</text>
</comment>
<dbReference type="InterPro" id="IPR012349">
    <property type="entry name" value="Split_barrel_FMN-bd"/>
</dbReference>
<evidence type="ECO:0000256" key="4">
    <source>
        <dbReference type="ARBA" id="ARBA00023002"/>
    </source>
</evidence>
<evidence type="ECO:0000313" key="10">
    <source>
        <dbReference type="EMBL" id="TXR54694.1"/>
    </source>
</evidence>
<comment type="catalytic activity">
    <reaction evidence="5">
        <text>pyridoxine 5'-phosphate + O2 = pyridoxal 5'-phosphate + H2O2</text>
        <dbReference type="Rhea" id="RHEA:15149"/>
        <dbReference type="ChEBI" id="CHEBI:15379"/>
        <dbReference type="ChEBI" id="CHEBI:16240"/>
        <dbReference type="ChEBI" id="CHEBI:58589"/>
        <dbReference type="ChEBI" id="CHEBI:597326"/>
        <dbReference type="EC" id="1.4.3.5"/>
    </reaction>
</comment>
<dbReference type="AlphaFoldDB" id="A0A5C8ZB75"/>
<evidence type="ECO:0000259" key="8">
    <source>
        <dbReference type="Pfam" id="PF01243"/>
    </source>
</evidence>
<feature type="binding site" evidence="5 7">
    <location>
        <begin position="76"/>
        <end position="77"/>
    </location>
    <ligand>
        <name>FMN</name>
        <dbReference type="ChEBI" id="CHEBI:58210"/>
    </ligand>
</feature>
<name>A0A5C8ZB75_9GAMM</name>
<feature type="binding site" evidence="5 7">
    <location>
        <position position="185"/>
    </location>
    <ligand>
        <name>FMN</name>
        <dbReference type="ChEBI" id="CHEBI:58210"/>
    </ligand>
</feature>
<dbReference type="HAMAP" id="MF_01629">
    <property type="entry name" value="PdxH"/>
    <property type="match status" value="1"/>
</dbReference>
<dbReference type="PROSITE" id="PS01064">
    <property type="entry name" value="PYRIDOX_OXIDASE"/>
    <property type="match status" value="1"/>
</dbReference>
<dbReference type="InterPro" id="IPR019576">
    <property type="entry name" value="Pyridoxamine_oxidase_dimer_C"/>
</dbReference>
<feature type="binding site" evidence="5 6">
    <location>
        <begin position="191"/>
        <end position="193"/>
    </location>
    <ligand>
        <name>substrate</name>
    </ligand>
</feature>
<dbReference type="Gene3D" id="2.30.110.10">
    <property type="entry name" value="Electron Transport, Fmn-binding Protein, Chain A"/>
    <property type="match status" value="1"/>
</dbReference>
<evidence type="ECO:0000256" key="2">
    <source>
        <dbReference type="ARBA" id="ARBA00022630"/>
    </source>
</evidence>
<evidence type="ECO:0000256" key="3">
    <source>
        <dbReference type="ARBA" id="ARBA00022643"/>
    </source>
</evidence>
<feature type="binding site" evidence="5 7">
    <location>
        <begin position="140"/>
        <end position="141"/>
    </location>
    <ligand>
        <name>FMN</name>
        <dbReference type="ChEBI" id="CHEBI:58210"/>
    </ligand>
</feature>
<evidence type="ECO:0000313" key="11">
    <source>
        <dbReference type="Proteomes" id="UP000321764"/>
    </source>
</evidence>
<keyword evidence="5" id="KW-0664">Pyridoxine biosynthesis</keyword>
<dbReference type="InterPro" id="IPR019740">
    <property type="entry name" value="Pyridox_Oxase_CS"/>
</dbReference>
<feature type="binding site" evidence="5 6">
    <location>
        <position position="66"/>
    </location>
    <ligand>
        <name>substrate</name>
    </ligand>
</feature>
<dbReference type="PANTHER" id="PTHR10851">
    <property type="entry name" value="PYRIDOXINE-5-PHOSPHATE OXIDASE"/>
    <property type="match status" value="1"/>
</dbReference>
<comment type="caution">
    <text evidence="10">The sequence shown here is derived from an EMBL/GenBank/DDBJ whole genome shotgun (WGS) entry which is preliminary data.</text>
</comment>
<comment type="function">
    <text evidence="5">Catalyzes the oxidation of either pyridoxine 5'-phosphate (PNP) or pyridoxamine 5'-phosphate (PMP) into pyridoxal 5'-phosphate (PLP).</text>
</comment>
<dbReference type="EC" id="1.4.3.5" evidence="5"/>
<evidence type="ECO:0000256" key="6">
    <source>
        <dbReference type="PIRSR" id="PIRSR000190-1"/>
    </source>
</evidence>
<feature type="binding site" evidence="5 7">
    <location>
        <begin position="61"/>
        <end position="66"/>
    </location>
    <ligand>
        <name>FMN</name>
        <dbReference type="ChEBI" id="CHEBI:58210"/>
    </ligand>
</feature>
<dbReference type="EMBL" id="VKAD01000001">
    <property type="protein sequence ID" value="TXR54694.1"/>
    <property type="molecule type" value="Genomic_DNA"/>
</dbReference>
<feature type="domain" description="Pyridoxine 5'-phosphate oxidase dimerisation C-terminal" evidence="9">
    <location>
        <begin position="172"/>
        <end position="212"/>
    </location>
</feature>
<comment type="catalytic activity">
    <reaction evidence="5">
        <text>pyridoxamine 5'-phosphate + O2 + H2O = pyridoxal 5'-phosphate + H2O2 + NH4(+)</text>
        <dbReference type="Rhea" id="RHEA:15817"/>
        <dbReference type="ChEBI" id="CHEBI:15377"/>
        <dbReference type="ChEBI" id="CHEBI:15379"/>
        <dbReference type="ChEBI" id="CHEBI:16240"/>
        <dbReference type="ChEBI" id="CHEBI:28938"/>
        <dbReference type="ChEBI" id="CHEBI:58451"/>
        <dbReference type="ChEBI" id="CHEBI:597326"/>
        <dbReference type="EC" id="1.4.3.5"/>
    </reaction>
</comment>
<evidence type="ECO:0000256" key="7">
    <source>
        <dbReference type="PIRSR" id="PIRSR000190-2"/>
    </source>
</evidence>
<dbReference type="NCBIfam" id="NF004231">
    <property type="entry name" value="PRK05679.1"/>
    <property type="match status" value="1"/>
</dbReference>
<dbReference type="Proteomes" id="UP000321764">
    <property type="component" value="Unassembled WGS sequence"/>
</dbReference>
<gene>
    <name evidence="5 10" type="primary">pdxH</name>
    <name evidence="10" type="ORF">FME95_09195</name>
</gene>
<comment type="cofactor">
    <cofactor evidence="5 7">
        <name>FMN</name>
        <dbReference type="ChEBI" id="CHEBI:58210"/>
    </cofactor>
    <text evidence="5 7">Binds 1 FMN per subunit.</text>
</comment>
<feature type="binding site" evidence="5 7">
    <location>
        <position position="195"/>
    </location>
    <ligand>
        <name>FMN</name>
        <dbReference type="ChEBI" id="CHEBI:58210"/>
    </ligand>
</feature>
<evidence type="ECO:0000259" key="9">
    <source>
        <dbReference type="Pfam" id="PF10590"/>
    </source>
</evidence>
<feature type="binding site" evidence="5 6">
    <location>
        <position position="123"/>
    </location>
    <ligand>
        <name>substrate</name>
    </ligand>
</feature>
<dbReference type="GO" id="GO:0008615">
    <property type="term" value="P:pyridoxine biosynthetic process"/>
    <property type="evidence" value="ECO:0007669"/>
    <property type="project" value="UniProtKB-UniRule"/>
</dbReference>
<dbReference type="GO" id="GO:0004733">
    <property type="term" value="F:pyridoxamine phosphate oxidase activity"/>
    <property type="evidence" value="ECO:0007669"/>
    <property type="project" value="UniProtKB-UniRule"/>
</dbReference>
<accession>A0A5C8ZB75</accession>
<dbReference type="SUPFAM" id="SSF50475">
    <property type="entry name" value="FMN-binding split barrel"/>
    <property type="match status" value="1"/>
</dbReference>
<keyword evidence="3 5" id="KW-0288">FMN</keyword>